<dbReference type="GO" id="GO:0016887">
    <property type="term" value="F:ATP hydrolysis activity"/>
    <property type="evidence" value="ECO:0007669"/>
    <property type="project" value="InterPro"/>
</dbReference>
<sequence length="941" mass="100961">MTRPLLQEHPPPRVRTDRIARLDSSTAHLVRSAVVIPTLPQILAELVQNSLDAKATSISCAVDLDTWTVRCEDNGTGFTANDLDFLARTGRYATSKLVVAEDADTNPAVEPLSAVESYGFRGEALASLQHLATLEIRSRSFADPDGRTHELVLRGGDCLTLGESAIDRPNQGTSVIVRDIFHKLPVRRRALDKPAALASCLSSFRSTLASLALINPSIAFSLVDTTSSSTASSSVHSSAKVLLNVRPCPSGSVVARWKQLWGPAGVEKVHEVHENEEGNPEPPEGLTDGGDRGLCRATGFFSLSPAHSKAQQFVYVNSRPLLASHSPLHKLINALFDSSTFAKHASSSLASISADQQGRKSLDKHPVFVLALQVPGRIVDVSLEPQKSVVEFEDPARIEAFVTAIVKRFLVQHGFSSRSDPPSRVRRLASATDTIVKPSLSPKRSRAASVETGVDSGDLATLPETQVKRAKPFRATVMRKSASEGPIIRQEGDGGGEMRQLARGPDTPAEPVDDGLAAPARPTLGTDPHTSIVWEIDPRTSNSRRADVTQRAVSAAGAGARPTLDSGDDCSGFVDRRGLKNKCDGGNEANMPRWLEKSLKAWKNPVFPATASRAAITRLPELTIASKLAQTTIPETFVSGKRPRAPRVSTKDISTFCCISAAVTVSAPALERTLSGTPDLTSLRLSSPAPVASSTQTFSRASLERAEFVAQVDAKYLLVKLPLEGDQGANTTLVLVDQHAASERVRVEQFFEVTAGAVLRGGAVPSCTLHADPDTAGVKSKSIGIVLGSAEYETVLRHRDAFARWGLAVRFDDEPPAPEAMDLETSAASNAEYRQVWLDSVPEIVAGRLTKDAQLAQDLVRSYAAHLDEHGTGCTASSGNRVQASGWTTVVKDMPPVMVELINSKACRGAIMFNDVLSPQQAETLLSKLAKTVYPFHLNRL</sequence>
<evidence type="ECO:0000256" key="2">
    <source>
        <dbReference type="ARBA" id="ARBA00022763"/>
    </source>
</evidence>
<gene>
    <name evidence="6" type="ORF">BMF94_5740</name>
</gene>
<protein>
    <recommendedName>
        <fullName evidence="8">MutL C-terminal dimerisation domain-containing protein</fullName>
    </recommendedName>
</protein>
<dbReference type="PANTHER" id="PTHR10073:SF47">
    <property type="entry name" value="DNA MISMATCH REPAIR PROTEIN MLH3"/>
    <property type="match status" value="1"/>
</dbReference>
<reference evidence="6 7" key="1">
    <citation type="journal article" date="2018" name="Front. Microbiol.">
        <title>Prospects for Fungal Bioremediation of Acidic Radioactive Waste Sites: Characterization and Genome Sequence of Rhodotorula taiwanensis MD1149.</title>
        <authorList>
            <person name="Tkavc R."/>
            <person name="Matrosova V.Y."/>
            <person name="Grichenko O.E."/>
            <person name="Gostincar C."/>
            <person name="Volpe R.P."/>
            <person name="Klimenkova P."/>
            <person name="Gaidamakova E.K."/>
            <person name="Zhou C.E."/>
            <person name="Stewart B.J."/>
            <person name="Lyman M.G."/>
            <person name="Malfatti S.A."/>
            <person name="Rubinfeld B."/>
            <person name="Courtot M."/>
            <person name="Singh J."/>
            <person name="Dalgard C.L."/>
            <person name="Hamilton T."/>
            <person name="Frey K.G."/>
            <person name="Gunde-Cimerman N."/>
            <person name="Dugan L."/>
            <person name="Daly M.J."/>
        </authorList>
    </citation>
    <scope>NUCLEOTIDE SEQUENCE [LARGE SCALE GENOMIC DNA]</scope>
    <source>
        <strain evidence="6 7">MD1149</strain>
    </source>
</reference>
<dbReference type="InterPro" id="IPR038973">
    <property type="entry name" value="MutL/Mlh/Pms-like"/>
</dbReference>
<dbReference type="OrthoDB" id="429932at2759"/>
<dbReference type="SMART" id="SM00853">
    <property type="entry name" value="MutL_C"/>
    <property type="match status" value="1"/>
</dbReference>
<dbReference type="PANTHER" id="PTHR10073">
    <property type="entry name" value="DNA MISMATCH REPAIR PROTEIN MLH, PMS, MUTL"/>
    <property type="match status" value="1"/>
</dbReference>
<evidence type="ECO:0008006" key="8">
    <source>
        <dbReference type="Google" id="ProtNLM"/>
    </source>
</evidence>
<dbReference type="Gene3D" id="3.30.565.10">
    <property type="entry name" value="Histidine kinase-like ATPase, C-terminal domain"/>
    <property type="match status" value="1"/>
</dbReference>
<dbReference type="Pfam" id="PF13589">
    <property type="entry name" value="HATPase_c_3"/>
    <property type="match status" value="1"/>
</dbReference>
<feature type="domain" description="DNA mismatch repair protein S5" evidence="5">
    <location>
        <begin position="257"/>
        <end position="411"/>
    </location>
</feature>
<dbReference type="InterPro" id="IPR014721">
    <property type="entry name" value="Ribsml_uS5_D2-typ_fold_subgr"/>
</dbReference>
<dbReference type="PROSITE" id="PS00058">
    <property type="entry name" value="DNA_MISMATCH_REPAIR_1"/>
    <property type="match status" value="1"/>
</dbReference>
<accession>A0A2S5B3S5</accession>
<evidence type="ECO:0000313" key="6">
    <source>
        <dbReference type="EMBL" id="POY71427.1"/>
    </source>
</evidence>
<feature type="region of interest" description="Disordered" evidence="3">
    <location>
        <begin position="480"/>
        <end position="511"/>
    </location>
</feature>
<feature type="domain" description="MutL C-terminal dimerisation" evidence="4">
    <location>
        <begin position="708"/>
        <end position="917"/>
    </location>
</feature>
<name>A0A2S5B3S5_9BASI</name>
<dbReference type="GO" id="GO:0030983">
    <property type="term" value="F:mismatched DNA binding"/>
    <property type="evidence" value="ECO:0007669"/>
    <property type="project" value="InterPro"/>
</dbReference>
<dbReference type="Proteomes" id="UP000237144">
    <property type="component" value="Unassembled WGS sequence"/>
</dbReference>
<dbReference type="GO" id="GO:0006298">
    <property type="term" value="P:mismatch repair"/>
    <property type="evidence" value="ECO:0007669"/>
    <property type="project" value="InterPro"/>
</dbReference>
<dbReference type="SMART" id="SM01340">
    <property type="entry name" value="DNA_mis_repair"/>
    <property type="match status" value="1"/>
</dbReference>
<organism evidence="6 7">
    <name type="scientific">Rhodotorula taiwanensis</name>
    <dbReference type="NCBI Taxonomy" id="741276"/>
    <lineage>
        <taxon>Eukaryota</taxon>
        <taxon>Fungi</taxon>
        <taxon>Dikarya</taxon>
        <taxon>Basidiomycota</taxon>
        <taxon>Pucciniomycotina</taxon>
        <taxon>Microbotryomycetes</taxon>
        <taxon>Sporidiobolales</taxon>
        <taxon>Sporidiobolaceae</taxon>
        <taxon>Rhodotorula</taxon>
    </lineage>
</organism>
<dbReference type="AlphaFoldDB" id="A0A2S5B3S5"/>
<dbReference type="SUPFAM" id="SSF55874">
    <property type="entry name" value="ATPase domain of HSP90 chaperone/DNA topoisomerase II/histidine kinase"/>
    <property type="match status" value="1"/>
</dbReference>
<dbReference type="Gene3D" id="3.30.230.10">
    <property type="match status" value="1"/>
</dbReference>
<dbReference type="InterPro" id="IPR036890">
    <property type="entry name" value="HATPase_C_sf"/>
</dbReference>
<dbReference type="Gene3D" id="3.30.1540.20">
    <property type="entry name" value="MutL, C-terminal domain, dimerisation subdomain"/>
    <property type="match status" value="1"/>
</dbReference>
<dbReference type="GO" id="GO:0032300">
    <property type="term" value="C:mismatch repair complex"/>
    <property type="evidence" value="ECO:0007669"/>
    <property type="project" value="InterPro"/>
</dbReference>
<dbReference type="SUPFAM" id="SSF54211">
    <property type="entry name" value="Ribosomal protein S5 domain 2-like"/>
    <property type="match status" value="1"/>
</dbReference>
<dbReference type="GO" id="GO:0005524">
    <property type="term" value="F:ATP binding"/>
    <property type="evidence" value="ECO:0007669"/>
    <property type="project" value="InterPro"/>
</dbReference>
<dbReference type="InterPro" id="IPR042120">
    <property type="entry name" value="MutL_C_dimsub"/>
</dbReference>
<dbReference type="InterPro" id="IPR020568">
    <property type="entry name" value="Ribosomal_Su5_D2-typ_SF"/>
</dbReference>
<dbReference type="InterPro" id="IPR014790">
    <property type="entry name" value="MutL_C"/>
</dbReference>
<dbReference type="InterPro" id="IPR013507">
    <property type="entry name" value="DNA_mismatch_S5_2-like"/>
</dbReference>
<evidence type="ECO:0000259" key="4">
    <source>
        <dbReference type="SMART" id="SM00853"/>
    </source>
</evidence>
<comment type="caution">
    <text evidence="6">The sequence shown here is derived from an EMBL/GenBank/DDBJ whole genome shotgun (WGS) entry which is preliminary data.</text>
</comment>
<dbReference type="STRING" id="741276.A0A2S5B3S5"/>
<evidence type="ECO:0000313" key="7">
    <source>
        <dbReference type="Proteomes" id="UP000237144"/>
    </source>
</evidence>
<keyword evidence="7" id="KW-1185">Reference proteome</keyword>
<dbReference type="InterPro" id="IPR014762">
    <property type="entry name" value="DNA_mismatch_repair_CS"/>
</dbReference>
<evidence type="ECO:0000256" key="1">
    <source>
        <dbReference type="ARBA" id="ARBA00006082"/>
    </source>
</evidence>
<dbReference type="GO" id="GO:0140664">
    <property type="term" value="F:ATP-dependent DNA damage sensor activity"/>
    <property type="evidence" value="ECO:0007669"/>
    <property type="project" value="InterPro"/>
</dbReference>
<dbReference type="GO" id="GO:0061982">
    <property type="term" value="P:meiosis I cell cycle process"/>
    <property type="evidence" value="ECO:0007669"/>
    <property type="project" value="UniProtKB-ARBA"/>
</dbReference>
<dbReference type="EMBL" id="PJQD01000085">
    <property type="protein sequence ID" value="POY71427.1"/>
    <property type="molecule type" value="Genomic_DNA"/>
</dbReference>
<keyword evidence="2" id="KW-0227">DNA damage</keyword>
<comment type="similarity">
    <text evidence="1">Belongs to the DNA mismatch repair MutL/HexB family.</text>
</comment>
<evidence type="ECO:0000259" key="5">
    <source>
        <dbReference type="SMART" id="SM01340"/>
    </source>
</evidence>
<proteinExistence type="inferred from homology"/>
<dbReference type="Pfam" id="PF01119">
    <property type="entry name" value="DNA_mis_repair"/>
    <property type="match status" value="1"/>
</dbReference>
<evidence type="ECO:0000256" key="3">
    <source>
        <dbReference type="SAM" id="MobiDB-lite"/>
    </source>
</evidence>